<organism evidence="1 2">
    <name type="scientific">Pluteus cervinus</name>
    <dbReference type="NCBI Taxonomy" id="181527"/>
    <lineage>
        <taxon>Eukaryota</taxon>
        <taxon>Fungi</taxon>
        <taxon>Dikarya</taxon>
        <taxon>Basidiomycota</taxon>
        <taxon>Agaricomycotina</taxon>
        <taxon>Agaricomycetes</taxon>
        <taxon>Agaricomycetidae</taxon>
        <taxon>Agaricales</taxon>
        <taxon>Pluteineae</taxon>
        <taxon>Pluteaceae</taxon>
        <taxon>Pluteus</taxon>
    </lineage>
</organism>
<dbReference type="Proteomes" id="UP000308600">
    <property type="component" value="Unassembled WGS sequence"/>
</dbReference>
<name>A0ACD3ALH1_9AGAR</name>
<evidence type="ECO:0000313" key="1">
    <source>
        <dbReference type="EMBL" id="TFK65752.1"/>
    </source>
</evidence>
<protein>
    <submittedName>
        <fullName evidence="1">Uncharacterized protein</fullName>
    </submittedName>
</protein>
<keyword evidence="2" id="KW-1185">Reference proteome</keyword>
<evidence type="ECO:0000313" key="2">
    <source>
        <dbReference type="Proteomes" id="UP000308600"/>
    </source>
</evidence>
<dbReference type="EMBL" id="ML208427">
    <property type="protein sequence ID" value="TFK65752.1"/>
    <property type="molecule type" value="Genomic_DNA"/>
</dbReference>
<sequence>MARIFSNGANLGHGKLFDMVYHREFASSIEAISQQQISMEEATQKVNSMFEHPNLPPLSLLEEVRKNCQPLGPEHLDALQSFIQERQAKIAPLTTKISDTLSAIGQLSRELGEASVSLAENEDQIRLAQYLLSQKSPAQCLQQDVLERIFLTCYLSNESINPNVRRAPLQIIQDPSIHVWGLDLGLSNQIANEFMAVLREANVDELEEVLIAEGGWFTGVPFPRLKRFYSYDSPRFWVSEPPPTTLTDLILMAALHPTFVEYILVHCPNLQRILVFIGDNGTTAPQSFHSQRPGRITLPDLITFGLCNASLRELPPNTFSSIDFPNLRGFEYSVREMGQESLRWLTLQKFLPRIRQLTLHLPNLTPTSLMSILSASRSVEELMLLYSSRDFLPQLIDIPSTSPHILPLLRQLHFVTPSSFGSWSVDIDIPNLHQLAMAWSPSTPRSTHHLTSLYMSHWDCYLTYNAFVKDHSLLNLVSVLESLPFPPGLQLQVGRISHWTVLHTIPATFTLYRAPVRLPRDWLIFQPDRTWKNHYEL</sequence>
<reference evidence="1 2" key="1">
    <citation type="journal article" date="2019" name="Nat. Ecol. Evol.">
        <title>Megaphylogeny resolves global patterns of mushroom evolution.</title>
        <authorList>
            <person name="Varga T."/>
            <person name="Krizsan K."/>
            <person name="Foldi C."/>
            <person name="Dima B."/>
            <person name="Sanchez-Garcia M."/>
            <person name="Sanchez-Ramirez S."/>
            <person name="Szollosi G.J."/>
            <person name="Szarkandi J.G."/>
            <person name="Papp V."/>
            <person name="Albert L."/>
            <person name="Andreopoulos W."/>
            <person name="Angelini C."/>
            <person name="Antonin V."/>
            <person name="Barry K.W."/>
            <person name="Bougher N.L."/>
            <person name="Buchanan P."/>
            <person name="Buyck B."/>
            <person name="Bense V."/>
            <person name="Catcheside P."/>
            <person name="Chovatia M."/>
            <person name="Cooper J."/>
            <person name="Damon W."/>
            <person name="Desjardin D."/>
            <person name="Finy P."/>
            <person name="Geml J."/>
            <person name="Haridas S."/>
            <person name="Hughes K."/>
            <person name="Justo A."/>
            <person name="Karasinski D."/>
            <person name="Kautmanova I."/>
            <person name="Kiss B."/>
            <person name="Kocsube S."/>
            <person name="Kotiranta H."/>
            <person name="LaButti K.M."/>
            <person name="Lechner B.E."/>
            <person name="Liimatainen K."/>
            <person name="Lipzen A."/>
            <person name="Lukacs Z."/>
            <person name="Mihaltcheva S."/>
            <person name="Morgado L.N."/>
            <person name="Niskanen T."/>
            <person name="Noordeloos M.E."/>
            <person name="Ohm R.A."/>
            <person name="Ortiz-Santana B."/>
            <person name="Ovrebo C."/>
            <person name="Racz N."/>
            <person name="Riley R."/>
            <person name="Savchenko A."/>
            <person name="Shiryaev A."/>
            <person name="Soop K."/>
            <person name="Spirin V."/>
            <person name="Szebenyi C."/>
            <person name="Tomsovsky M."/>
            <person name="Tulloss R.E."/>
            <person name="Uehling J."/>
            <person name="Grigoriev I.V."/>
            <person name="Vagvolgyi C."/>
            <person name="Papp T."/>
            <person name="Martin F.M."/>
            <person name="Miettinen O."/>
            <person name="Hibbett D.S."/>
            <person name="Nagy L.G."/>
        </authorList>
    </citation>
    <scope>NUCLEOTIDE SEQUENCE [LARGE SCALE GENOMIC DNA]</scope>
    <source>
        <strain evidence="1 2">NL-1719</strain>
    </source>
</reference>
<proteinExistence type="predicted"/>
<accession>A0ACD3ALH1</accession>
<gene>
    <name evidence="1" type="ORF">BDN72DRAFT_880752</name>
</gene>